<dbReference type="PANTHER" id="PTHR42057:SF2">
    <property type="entry name" value="F-BOX DOMAIN PROTEIN (AFU_ORTHOLOGUE AFUA_4G00200)-RELATED"/>
    <property type="match status" value="1"/>
</dbReference>
<proteinExistence type="predicted"/>
<dbReference type="AlphaFoldDB" id="A0A074WRA4"/>
<dbReference type="GeneID" id="25413307"/>
<keyword evidence="2" id="KW-1185">Reference proteome</keyword>
<dbReference type="EMBL" id="KL584705">
    <property type="protein sequence ID" value="KEQ75705.1"/>
    <property type="molecule type" value="Genomic_DNA"/>
</dbReference>
<name>A0A074WRA4_9PEZI</name>
<organism evidence="1 2">
    <name type="scientific">Aureobasidium namibiae CBS 147.97</name>
    <dbReference type="NCBI Taxonomy" id="1043004"/>
    <lineage>
        <taxon>Eukaryota</taxon>
        <taxon>Fungi</taxon>
        <taxon>Dikarya</taxon>
        <taxon>Ascomycota</taxon>
        <taxon>Pezizomycotina</taxon>
        <taxon>Dothideomycetes</taxon>
        <taxon>Dothideomycetidae</taxon>
        <taxon>Dothideales</taxon>
        <taxon>Saccotheciaceae</taxon>
        <taxon>Aureobasidium</taxon>
    </lineage>
</organism>
<dbReference type="RefSeq" id="XP_013429720.1">
    <property type="nucleotide sequence ID" value="XM_013574266.1"/>
</dbReference>
<dbReference type="PANTHER" id="PTHR42057">
    <property type="entry name" value="F-BOX DOMAIN PROTEIN (AFU_ORTHOLOGUE AFUA_4G00200)"/>
    <property type="match status" value="1"/>
</dbReference>
<dbReference type="HOGENOM" id="CLU_034857_1_0_1"/>
<accession>A0A074WRA4</accession>
<evidence type="ECO:0000313" key="1">
    <source>
        <dbReference type="EMBL" id="KEQ75705.1"/>
    </source>
</evidence>
<evidence type="ECO:0008006" key="3">
    <source>
        <dbReference type="Google" id="ProtNLM"/>
    </source>
</evidence>
<protein>
    <recommendedName>
        <fullName evidence="3">F-box domain-containing protein</fullName>
    </recommendedName>
</protein>
<dbReference type="Proteomes" id="UP000027730">
    <property type="component" value="Unassembled WGS sequence"/>
</dbReference>
<reference evidence="1 2" key="1">
    <citation type="journal article" date="2014" name="BMC Genomics">
        <title>Genome sequencing of four Aureobasidium pullulans varieties: biotechnological potential, stress tolerance, and description of new species.</title>
        <authorList>
            <person name="Gostin Ar C."/>
            <person name="Ohm R.A."/>
            <person name="Kogej T."/>
            <person name="Sonjak S."/>
            <person name="Turk M."/>
            <person name="Zajc J."/>
            <person name="Zalar P."/>
            <person name="Grube M."/>
            <person name="Sun H."/>
            <person name="Han J."/>
            <person name="Sharma A."/>
            <person name="Chiniquy J."/>
            <person name="Ngan C.Y."/>
            <person name="Lipzen A."/>
            <person name="Barry K."/>
            <person name="Grigoriev I.V."/>
            <person name="Gunde-Cimerman N."/>
        </authorList>
    </citation>
    <scope>NUCLEOTIDE SEQUENCE [LARGE SCALE GENOMIC DNA]</scope>
    <source>
        <strain evidence="1 2">CBS 147.97</strain>
    </source>
</reference>
<sequence>MKGPLQLPPELLSRIVDLVAIGETLETNRDDEPFNQDCNNKYNIDNEPPASGLSYQHSMLAITPRPDVTTLRNLRLASRGFAQMCTTRLFGCIRLLPTEESSFSYNQILSEPVLSNQVRKVVFQTRMVPGGSTSFWSRQEPGPGDDYSRPHPFFLDALQQVGRFSNLTHVEMVFGSQCIAPDSSNETTERVRFREGVLSALYAGLNHCEHPAMEVFNLSIKNLQDRTPHALINNNEDEDEAVRDIKFRKNFAQVMSRITHLSLQVATEDEESAPETTLDLPESHNFFGYELRKYWVAPIAENLVYFKLYACDMLFGTFPACNLPKLPELRTLILGNLSMCNEDHIDWILSHAATLEELILDDAVVAVGTVLYAEVADEASRRIIYSSLTIEDGRPLYQPKLDHALPKRRSLWLTRWHHIFGRLQRSLPKLKHFAMGHGNWDEHKAFDEAEILQNVLTDARYQYLDRGTGPDN</sequence>
<evidence type="ECO:0000313" key="2">
    <source>
        <dbReference type="Proteomes" id="UP000027730"/>
    </source>
</evidence>
<gene>
    <name evidence="1" type="ORF">M436DRAFT_62087</name>
</gene>
<dbReference type="OrthoDB" id="3140657at2759"/>